<evidence type="ECO:0000313" key="1">
    <source>
        <dbReference type="EMBL" id="SDE66410.1"/>
    </source>
</evidence>
<accession>A0A1G7ERU2</accession>
<organism evidence="1 2">
    <name type="scientific">Belnapia rosea</name>
    <dbReference type="NCBI Taxonomy" id="938405"/>
    <lineage>
        <taxon>Bacteria</taxon>
        <taxon>Pseudomonadati</taxon>
        <taxon>Pseudomonadota</taxon>
        <taxon>Alphaproteobacteria</taxon>
        <taxon>Acetobacterales</taxon>
        <taxon>Roseomonadaceae</taxon>
        <taxon>Belnapia</taxon>
    </lineage>
</organism>
<proteinExistence type="predicted"/>
<sequence length="57" mass="6506">MLTAIWHMLHDGTFWQDLGADHFHRRSPEQQAQYLAQQIAKLGFACTITPQPELVSA</sequence>
<reference evidence="1 2" key="1">
    <citation type="submission" date="2016-10" db="EMBL/GenBank/DDBJ databases">
        <authorList>
            <person name="de Groot N.N."/>
        </authorList>
    </citation>
    <scope>NUCLEOTIDE SEQUENCE [LARGE SCALE GENOMIC DNA]</scope>
    <source>
        <strain evidence="1 2">CPCC 100156</strain>
    </source>
</reference>
<name>A0A1G7ERU2_9PROT</name>
<evidence type="ECO:0000313" key="2">
    <source>
        <dbReference type="Proteomes" id="UP000198925"/>
    </source>
</evidence>
<protein>
    <submittedName>
        <fullName evidence="1">Uncharacterized protein</fullName>
    </submittedName>
</protein>
<dbReference type="Proteomes" id="UP000198925">
    <property type="component" value="Unassembled WGS sequence"/>
</dbReference>
<dbReference type="EMBL" id="FMZX01000093">
    <property type="protein sequence ID" value="SDE66410.1"/>
    <property type="molecule type" value="Genomic_DNA"/>
</dbReference>
<dbReference type="AlphaFoldDB" id="A0A1G7ERU2"/>
<gene>
    <name evidence="1" type="ORF">SAMN04487779_10932</name>
</gene>
<keyword evidence="2" id="KW-1185">Reference proteome</keyword>